<dbReference type="OrthoDB" id="9787207at2"/>
<reference evidence="1 2" key="1">
    <citation type="submission" date="2017-07" db="EMBL/GenBank/DDBJ databases">
        <title>Draft whole genome sequences of clinical Proprionibacteriaceae strains.</title>
        <authorList>
            <person name="Bernier A.-M."/>
            <person name="Bernard K."/>
            <person name="Domingo M.-C."/>
        </authorList>
    </citation>
    <scope>NUCLEOTIDE SEQUENCE [LARGE SCALE GENOMIC DNA]</scope>
    <source>
        <strain evidence="1 2">NML 030167</strain>
    </source>
</reference>
<keyword evidence="2" id="KW-1185">Reference proteome</keyword>
<name>A0A255GP97_9ACTN</name>
<dbReference type="EMBL" id="NMVO01000012">
    <property type="protein sequence ID" value="OYO14824.1"/>
    <property type="molecule type" value="Genomic_DNA"/>
</dbReference>
<dbReference type="AlphaFoldDB" id="A0A255GP97"/>
<protein>
    <submittedName>
        <fullName evidence="1">Cytoplasmic protein</fullName>
    </submittedName>
</protein>
<evidence type="ECO:0000313" key="1">
    <source>
        <dbReference type="EMBL" id="OYO14824.1"/>
    </source>
</evidence>
<sequence>MRQVQQVISRLGQFQIDSINVVARAHQFPLYSRLGAYDTDLLARATHRPPRRLFEYWGHAASLVDVTLQPALRFRMERAAEEAWGRIRRMQAEQPGLVERVYAEVADARRPITAREIEHVEERRRDHWGWNWSEVKTALEWLFWCGRITSAHRNSQFERAFALPERVLPAAVVEEPTPSVTESHLTLVRRAATALGIGTISCLADYFRLSVAETKAAVAELVAAGELEPVQVPGWGPAYLWHQARRPRRVEARALLSPFDSMVFERRRLAGLFGFDYRIEIYVPAEKRRYGYYVYPFLLGEEFVARVDLKADRSAGELVVQSAWSEPGQDAPVVARELAAELAELAGWLGLPAIRAVPRGDLAPELQKALR</sequence>
<accession>A0A255GP97</accession>
<dbReference type="PANTHER" id="PTHR30528:SF0">
    <property type="entry name" value="CYTOPLASMIC PROTEIN"/>
    <property type="match status" value="1"/>
</dbReference>
<organism evidence="1 2">
    <name type="scientific">Enemella evansiae</name>
    <dbReference type="NCBI Taxonomy" id="2016499"/>
    <lineage>
        <taxon>Bacteria</taxon>
        <taxon>Bacillati</taxon>
        <taxon>Actinomycetota</taxon>
        <taxon>Actinomycetes</taxon>
        <taxon>Propionibacteriales</taxon>
        <taxon>Propionibacteriaceae</taxon>
        <taxon>Enemella</taxon>
    </lineage>
</organism>
<comment type="caution">
    <text evidence="1">The sequence shown here is derived from an EMBL/GenBank/DDBJ whole genome shotgun (WGS) entry which is preliminary data.</text>
</comment>
<gene>
    <name evidence="1" type="ORF">CGZ94_07805</name>
</gene>
<dbReference type="PANTHER" id="PTHR30528">
    <property type="entry name" value="CYTOPLASMIC PROTEIN"/>
    <property type="match status" value="1"/>
</dbReference>
<proteinExistence type="predicted"/>
<dbReference type="InterPro" id="IPR009351">
    <property type="entry name" value="AlkZ-like"/>
</dbReference>
<evidence type="ECO:0000313" key="2">
    <source>
        <dbReference type="Proteomes" id="UP000215896"/>
    </source>
</evidence>
<dbReference type="Proteomes" id="UP000215896">
    <property type="component" value="Unassembled WGS sequence"/>
</dbReference>
<dbReference type="Pfam" id="PF06224">
    <property type="entry name" value="AlkZ-like"/>
    <property type="match status" value="1"/>
</dbReference>